<dbReference type="Proteomes" id="UP001154282">
    <property type="component" value="Unassembled WGS sequence"/>
</dbReference>
<keyword evidence="4" id="KW-0964">Secreted</keyword>
<evidence type="ECO:0000256" key="5">
    <source>
        <dbReference type="ARBA" id="ARBA00022801"/>
    </source>
</evidence>
<dbReference type="InterPro" id="IPR011050">
    <property type="entry name" value="Pectin_lyase_fold/virulence"/>
</dbReference>
<keyword evidence="6 9" id="KW-0326">Glycosidase</keyword>
<dbReference type="GO" id="GO:0004650">
    <property type="term" value="F:polygalacturonase activity"/>
    <property type="evidence" value="ECO:0007669"/>
    <property type="project" value="InterPro"/>
</dbReference>
<gene>
    <name evidence="10" type="ORF">LITE_LOCUS37356</name>
</gene>
<dbReference type="PANTHER" id="PTHR31375">
    <property type="match status" value="1"/>
</dbReference>
<protein>
    <recommendedName>
        <fullName evidence="12">Polygalacturonase</fullName>
    </recommendedName>
</protein>
<dbReference type="GO" id="GO:0071555">
    <property type="term" value="P:cell wall organization"/>
    <property type="evidence" value="ECO:0007669"/>
    <property type="project" value="UniProtKB-KW"/>
</dbReference>
<evidence type="ECO:0000256" key="4">
    <source>
        <dbReference type="ARBA" id="ARBA00022525"/>
    </source>
</evidence>
<dbReference type="PROSITE" id="PS00502">
    <property type="entry name" value="POLYGALACTURONASE"/>
    <property type="match status" value="1"/>
</dbReference>
<keyword evidence="11" id="KW-1185">Reference proteome</keyword>
<evidence type="ECO:0000256" key="3">
    <source>
        <dbReference type="ARBA" id="ARBA00022512"/>
    </source>
</evidence>
<evidence type="ECO:0000256" key="7">
    <source>
        <dbReference type="ARBA" id="ARBA00023316"/>
    </source>
</evidence>
<evidence type="ECO:0000256" key="6">
    <source>
        <dbReference type="ARBA" id="ARBA00023295"/>
    </source>
</evidence>
<sequence>MGFHIGIVLSDNVRAKNLHLIAPADSPNTDGIHISQSNLVKVTRSTIETGDDCVAAIQGCTEVAIKKVTCGPGHGISVGSLGKYPDEKDVRGITVKNCTLKNTDNNGIRVKTWPGSPAGSATGILFENIAMINVSNPVMIDQEYCPSRTCNITKVKKSVTSTLRFLLLCLF</sequence>
<feature type="active site" evidence="8">
    <location>
        <position position="74"/>
    </location>
</feature>
<dbReference type="AlphaFoldDB" id="A0AAV0P8G8"/>
<dbReference type="InterPro" id="IPR006626">
    <property type="entry name" value="PbH1"/>
</dbReference>
<dbReference type="GO" id="GO:0005975">
    <property type="term" value="P:carbohydrate metabolic process"/>
    <property type="evidence" value="ECO:0007669"/>
    <property type="project" value="InterPro"/>
</dbReference>
<dbReference type="InterPro" id="IPR000743">
    <property type="entry name" value="Glyco_hydro_28"/>
</dbReference>
<name>A0AAV0P8G8_9ROSI</name>
<accession>A0AAV0P8G8</accession>
<evidence type="ECO:0000313" key="10">
    <source>
        <dbReference type="EMBL" id="CAI0467230.1"/>
    </source>
</evidence>
<organism evidence="10 11">
    <name type="scientific">Linum tenue</name>
    <dbReference type="NCBI Taxonomy" id="586396"/>
    <lineage>
        <taxon>Eukaryota</taxon>
        <taxon>Viridiplantae</taxon>
        <taxon>Streptophyta</taxon>
        <taxon>Embryophyta</taxon>
        <taxon>Tracheophyta</taxon>
        <taxon>Spermatophyta</taxon>
        <taxon>Magnoliopsida</taxon>
        <taxon>eudicotyledons</taxon>
        <taxon>Gunneridae</taxon>
        <taxon>Pentapetalae</taxon>
        <taxon>rosids</taxon>
        <taxon>fabids</taxon>
        <taxon>Malpighiales</taxon>
        <taxon>Linaceae</taxon>
        <taxon>Linum</taxon>
    </lineage>
</organism>
<keyword evidence="3" id="KW-0134">Cell wall</keyword>
<dbReference type="EMBL" id="CAMGYJ010000008">
    <property type="protein sequence ID" value="CAI0467230.1"/>
    <property type="molecule type" value="Genomic_DNA"/>
</dbReference>
<keyword evidence="7" id="KW-0961">Cell wall biogenesis/degradation</keyword>
<evidence type="ECO:0008006" key="12">
    <source>
        <dbReference type="Google" id="ProtNLM"/>
    </source>
</evidence>
<proteinExistence type="inferred from homology"/>
<reference evidence="10" key="1">
    <citation type="submission" date="2022-08" db="EMBL/GenBank/DDBJ databases">
        <authorList>
            <person name="Gutierrez-Valencia J."/>
        </authorList>
    </citation>
    <scope>NUCLEOTIDE SEQUENCE</scope>
</reference>
<comment type="subcellular location">
    <subcellularLocation>
        <location evidence="1">Secreted</location>
        <location evidence="1">Cell wall</location>
    </subcellularLocation>
</comment>
<comment type="caution">
    <text evidence="10">The sequence shown here is derived from an EMBL/GenBank/DDBJ whole genome shotgun (WGS) entry which is preliminary data.</text>
</comment>
<evidence type="ECO:0000256" key="8">
    <source>
        <dbReference type="PROSITE-ProRule" id="PRU10052"/>
    </source>
</evidence>
<dbReference type="SUPFAM" id="SSF51126">
    <property type="entry name" value="Pectin lyase-like"/>
    <property type="match status" value="1"/>
</dbReference>
<evidence type="ECO:0000256" key="1">
    <source>
        <dbReference type="ARBA" id="ARBA00004191"/>
    </source>
</evidence>
<dbReference type="Pfam" id="PF00295">
    <property type="entry name" value="Glyco_hydro_28"/>
    <property type="match status" value="1"/>
</dbReference>
<dbReference type="SMART" id="SM00710">
    <property type="entry name" value="PbH1"/>
    <property type="match status" value="4"/>
</dbReference>
<dbReference type="InterPro" id="IPR012334">
    <property type="entry name" value="Pectin_lyas_fold"/>
</dbReference>
<keyword evidence="5 9" id="KW-0378">Hydrolase</keyword>
<evidence type="ECO:0000256" key="2">
    <source>
        <dbReference type="ARBA" id="ARBA00008834"/>
    </source>
</evidence>
<evidence type="ECO:0000313" key="11">
    <source>
        <dbReference type="Proteomes" id="UP001154282"/>
    </source>
</evidence>
<dbReference type="Gene3D" id="2.160.20.10">
    <property type="entry name" value="Single-stranded right-handed beta-helix, Pectin lyase-like"/>
    <property type="match status" value="1"/>
</dbReference>
<comment type="similarity">
    <text evidence="2 9">Belongs to the glycosyl hydrolase 28 family.</text>
</comment>
<evidence type="ECO:0000256" key="9">
    <source>
        <dbReference type="RuleBase" id="RU361169"/>
    </source>
</evidence>